<dbReference type="Pfam" id="PF02321">
    <property type="entry name" value="OEP"/>
    <property type="match status" value="2"/>
</dbReference>
<evidence type="ECO:0000256" key="1">
    <source>
        <dbReference type="ARBA" id="ARBA00004442"/>
    </source>
</evidence>
<name>A0ABU5Z558_9FLAO</name>
<keyword evidence="5" id="KW-0812">Transmembrane</keyword>
<comment type="similarity">
    <text evidence="2">Belongs to the outer membrane factor (OMF) (TC 1.B.17) family.</text>
</comment>
<evidence type="ECO:0000256" key="3">
    <source>
        <dbReference type="ARBA" id="ARBA00022448"/>
    </source>
</evidence>
<keyword evidence="3" id="KW-0813">Transport</keyword>
<keyword evidence="6" id="KW-0472">Membrane</keyword>
<protein>
    <submittedName>
        <fullName evidence="9">TolC family protein</fullName>
    </submittedName>
</protein>
<dbReference type="PANTHER" id="PTHR30026">
    <property type="entry name" value="OUTER MEMBRANE PROTEIN TOLC"/>
    <property type="match status" value="1"/>
</dbReference>
<dbReference type="PANTHER" id="PTHR30026:SF20">
    <property type="entry name" value="OUTER MEMBRANE PROTEIN TOLC"/>
    <property type="match status" value="1"/>
</dbReference>
<evidence type="ECO:0000313" key="9">
    <source>
        <dbReference type="EMBL" id="MEB3074090.1"/>
    </source>
</evidence>
<reference evidence="9 10" key="1">
    <citation type="submission" date="2023-12" db="EMBL/GenBank/DDBJ databases">
        <title>Genomic sequences of Capnocytophaga and Parvimonas strains.</title>
        <authorList>
            <person name="Watt R.M."/>
            <person name="Wang M."/>
            <person name="Yang T."/>
            <person name="Tong W.M."/>
        </authorList>
    </citation>
    <scope>NUCLEOTIDE SEQUENCE [LARGE SCALE GENOMIC DNA]</scope>
    <source>
        <strain evidence="9 10">CCUG 13096</strain>
    </source>
</reference>
<dbReference type="InterPro" id="IPR051906">
    <property type="entry name" value="TolC-like"/>
</dbReference>
<gene>
    <name evidence="9" type="ORF">VJJ08_02100</name>
</gene>
<feature type="chain" id="PRO_5046512102" evidence="8">
    <location>
        <begin position="20"/>
        <end position="453"/>
    </location>
</feature>
<proteinExistence type="inferred from homology"/>
<evidence type="ECO:0000256" key="8">
    <source>
        <dbReference type="SAM" id="SignalP"/>
    </source>
</evidence>
<comment type="caution">
    <text evidence="9">The sequence shown here is derived from an EMBL/GenBank/DDBJ whole genome shotgun (WGS) entry which is preliminary data.</text>
</comment>
<comment type="subcellular location">
    <subcellularLocation>
        <location evidence="1">Cell outer membrane</location>
    </subcellularLocation>
</comment>
<dbReference type="InterPro" id="IPR003423">
    <property type="entry name" value="OMP_efflux"/>
</dbReference>
<dbReference type="RefSeq" id="WP_323982555.1">
    <property type="nucleotide sequence ID" value="NZ_JAYKBW010000002.1"/>
</dbReference>
<keyword evidence="4" id="KW-1134">Transmembrane beta strand</keyword>
<dbReference type="Gene3D" id="1.20.1600.10">
    <property type="entry name" value="Outer membrane efflux proteins (OEP)"/>
    <property type="match status" value="1"/>
</dbReference>
<keyword evidence="7" id="KW-0998">Cell outer membrane</keyword>
<evidence type="ECO:0000256" key="2">
    <source>
        <dbReference type="ARBA" id="ARBA00007613"/>
    </source>
</evidence>
<evidence type="ECO:0000256" key="6">
    <source>
        <dbReference type="ARBA" id="ARBA00023136"/>
    </source>
</evidence>
<organism evidence="9 10">
    <name type="scientific">Capnocytophaga gingivalis</name>
    <dbReference type="NCBI Taxonomy" id="1017"/>
    <lineage>
        <taxon>Bacteria</taxon>
        <taxon>Pseudomonadati</taxon>
        <taxon>Bacteroidota</taxon>
        <taxon>Flavobacteriia</taxon>
        <taxon>Flavobacteriales</taxon>
        <taxon>Flavobacteriaceae</taxon>
        <taxon>Capnocytophaga</taxon>
    </lineage>
</organism>
<dbReference type="SUPFAM" id="SSF56954">
    <property type="entry name" value="Outer membrane efflux proteins (OEP)"/>
    <property type="match status" value="1"/>
</dbReference>
<dbReference type="Proteomes" id="UP001311730">
    <property type="component" value="Unassembled WGS sequence"/>
</dbReference>
<keyword evidence="8" id="KW-0732">Signal</keyword>
<dbReference type="EMBL" id="JAYKBW010000002">
    <property type="protein sequence ID" value="MEB3074090.1"/>
    <property type="molecule type" value="Genomic_DNA"/>
</dbReference>
<evidence type="ECO:0000256" key="5">
    <source>
        <dbReference type="ARBA" id="ARBA00022692"/>
    </source>
</evidence>
<feature type="signal peptide" evidence="8">
    <location>
        <begin position="1"/>
        <end position="19"/>
    </location>
</feature>
<accession>A0ABU5Z558</accession>
<evidence type="ECO:0000313" key="10">
    <source>
        <dbReference type="Proteomes" id="UP001311730"/>
    </source>
</evidence>
<evidence type="ECO:0000256" key="7">
    <source>
        <dbReference type="ARBA" id="ARBA00023237"/>
    </source>
</evidence>
<keyword evidence="10" id="KW-1185">Reference proteome</keyword>
<sequence length="453" mass="49828">MIRIFISILTLCATTTLWAQQVGSELSLTQAIDYALKSKADAQKARLEIKKSEYKIQEARSNALPRLAASAGISYNPKLQATYIDASTFAPPGMPASDEPLKLEMGQKWGASAELKLTQVIFNQAVFIGLKAARTTREFYLINEQLTQNEIIEKVAQAYWQVYQGQQALQNIEENLTLTEKTAQVVEGSFKAGLAKKIDLDRVTVALNNLKSAKQQASSGLDLAKHALKYLMGMPITEPISLPKDAFKADYRLAFEKGDASNRTEIKALEKQKELLTLSAKATRGGLYPSLALQATYGYLGMGPKAPIFYGKKDKVYWADYSAISLGLNIPIFTGLGTRAKVQQALIEIEAIDATLKDTRLAMDLAQENAQTQLANNLLTIQTQEENVKLAQEVLSNTQNNYQQGLASLTDLLESERALSDAKNSYTNALLSYKLAEIGLLKAQGKLEAMINE</sequence>
<evidence type="ECO:0000256" key="4">
    <source>
        <dbReference type="ARBA" id="ARBA00022452"/>
    </source>
</evidence>